<comment type="caution">
    <text evidence="2">The sequence shown here is derived from an EMBL/GenBank/DDBJ whole genome shotgun (WGS) entry which is preliminary data.</text>
</comment>
<sequence length="147" mass="15711">EVPAFPFSTMASLQDPKPKPSAAKKTIWQTKNGSSPQAKSFVTPPGRTKHGSPDASLATPPAPKKKFRKTSATLGDEDAVLPLPLPLHLRVKKSSEQSNVIVDPSFDCKQESAGAKTVAAADKPKEEVLFDNDSSSSSPRSDKQTQQ</sequence>
<evidence type="ECO:0000313" key="3">
    <source>
        <dbReference type="Proteomes" id="UP000186817"/>
    </source>
</evidence>
<protein>
    <submittedName>
        <fullName evidence="2">Uncharacterized protein</fullName>
    </submittedName>
</protein>
<dbReference type="OrthoDB" id="10456677at2759"/>
<evidence type="ECO:0000313" key="2">
    <source>
        <dbReference type="EMBL" id="OLP52231.1"/>
    </source>
</evidence>
<feature type="region of interest" description="Disordered" evidence="1">
    <location>
        <begin position="117"/>
        <end position="147"/>
    </location>
</feature>
<feature type="compositionally biased region" description="Polar residues" evidence="1">
    <location>
        <begin position="27"/>
        <end position="40"/>
    </location>
</feature>
<name>A0A1Q9ABJ4_SYMMI</name>
<organism evidence="2 3">
    <name type="scientific">Symbiodinium microadriaticum</name>
    <name type="common">Dinoflagellate</name>
    <name type="synonym">Zooxanthella microadriatica</name>
    <dbReference type="NCBI Taxonomy" id="2951"/>
    <lineage>
        <taxon>Eukaryota</taxon>
        <taxon>Sar</taxon>
        <taxon>Alveolata</taxon>
        <taxon>Dinophyceae</taxon>
        <taxon>Suessiales</taxon>
        <taxon>Symbiodiniaceae</taxon>
        <taxon>Symbiodinium</taxon>
    </lineage>
</organism>
<dbReference type="AlphaFoldDB" id="A0A1Q9ABJ4"/>
<evidence type="ECO:0000256" key="1">
    <source>
        <dbReference type="SAM" id="MobiDB-lite"/>
    </source>
</evidence>
<gene>
    <name evidence="2" type="ORF">AK812_SmicGene48644</name>
</gene>
<reference evidence="2 3" key="1">
    <citation type="submission" date="2016-02" db="EMBL/GenBank/DDBJ databases">
        <title>Genome analysis of coral dinoflagellate symbionts highlights evolutionary adaptations to a symbiotic lifestyle.</title>
        <authorList>
            <person name="Aranda M."/>
            <person name="Li Y."/>
            <person name="Liew Y.J."/>
            <person name="Baumgarten S."/>
            <person name="Simakov O."/>
            <person name="Wilson M."/>
            <person name="Piel J."/>
            <person name="Ashoor H."/>
            <person name="Bougouffa S."/>
            <person name="Bajic V.B."/>
            <person name="Ryu T."/>
            <person name="Ravasi T."/>
            <person name="Bayer T."/>
            <person name="Micklem G."/>
            <person name="Kim H."/>
            <person name="Bhak J."/>
            <person name="Lajeunesse T.C."/>
            <person name="Voolstra C.R."/>
        </authorList>
    </citation>
    <scope>NUCLEOTIDE SEQUENCE [LARGE SCALE GENOMIC DNA]</scope>
    <source>
        <strain evidence="2 3">CCMP2467</strain>
    </source>
</reference>
<feature type="non-terminal residue" evidence="2">
    <location>
        <position position="1"/>
    </location>
</feature>
<dbReference type="Proteomes" id="UP000186817">
    <property type="component" value="Unassembled WGS sequence"/>
</dbReference>
<proteinExistence type="predicted"/>
<accession>A0A1Q9ABJ4</accession>
<dbReference type="EMBL" id="LSRX01008490">
    <property type="protein sequence ID" value="OLP52231.1"/>
    <property type="molecule type" value="Genomic_DNA"/>
</dbReference>
<feature type="region of interest" description="Disordered" evidence="1">
    <location>
        <begin position="1"/>
        <end position="73"/>
    </location>
</feature>
<keyword evidence="3" id="KW-1185">Reference proteome</keyword>